<evidence type="ECO:0000313" key="2">
    <source>
        <dbReference type="EMBL" id="NMG01820.1"/>
    </source>
</evidence>
<organism evidence="2 3">
    <name type="scientific">Azoarcus taiwanensis</name>
    <dbReference type="NCBI Taxonomy" id="666964"/>
    <lineage>
        <taxon>Bacteria</taxon>
        <taxon>Pseudomonadati</taxon>
        <taxon>Pseudomonadota</taxon>
        <taxon>Betaproteobacteria</taxon>
        <taxon>Rhodocyclales</taxon>
        <taxon>Zoogloeaceae</taxon>
        <taxon>Azoarcus</taxon>
    </lineage>
</organism>
<reference evidence="2" key="1">
    <citation type="submission" date="2019-12" db="EMBL/GenBank/DDBJ databases">
        <title>Comparative genomics gives insights into the taxonomy of the Azoarcus-Aromatoleum group and reveals separate origins of nif in the plant-associated Azoarcus and non-plant-associated Aromatoleum sub-groups.</title>
        <authorList>
            <person name="Lafos M."/>
            <person name="Maluk M."/>
            <person name="Batista M."/>
            <person name="Junghare M."/>
            <person name="Carmona M."/>
            <person name="Faoro H."/>
            <person name="Cruz L.M."/>
            <person name="Battistoni F."/>
            <person name="De Souza E."/>
            <person name="Pedrosa F."/>
            <person name="Chen W.-M."/>
            <person name="Poole P.S."/>
            <person name="Dixon R.A."/>
            <person name="James E.K."/>
        </authorList>
    </citation>
    <scope>NUCLEOTIDE SEQUENCE</scope>
    <source>
        <strain evidence="2">NSC3</strain>
    </source>
</reference>
<comment type="caution">
    <text evidence="2">The sequence shown here is derived from an EMBL/GenBank/DDBJ whole genome shotgun (WGS) entry which is preliminary data.</text>
</comment>
<feature type="domain" description="BioF2-like acetyltransferase" evidence="1">
    <location>
        <begin position="108"/>
        <end position="253"/>
    </location>
</feature>
<accession>A0A972F6G2</accession>
<dbReference type="AlphaFoldDB" id="A0A972F6G2"/>
<dbReference type="SUPFAM" id="SSF55729">
    <property type="entry name" value="Acyl-CoA N-acyltransferases (Nat)"/>
    <property type="match status" value="1"/>
</dbReference>
<dbReference type="Pfam" id="PF13480">
    <property type="entry name" value="Acetyltransf_6"/>
    <property type="match status" value="1"/>
</dbReference>
<sequence>MSTDSAEWQRFQFYLTFRFGEIGLAERQLPVMRKVHSMAEIANGVTVSLPTELPDDCAGLYLARLPESGLSQVLANSKGLIAYPTKHYLHSYIDMSGDFEGYATQFSSKTRSTIRRKIKKFAEHTGGLDFREFRRPEEMPQFHREARAVSALTYQERLLDAGLPDSPSFVERLHRRAAHDQIRGYLLYDRGRPVSYLYCPIKDGSVKYAFLGYDPEYGKLSPGTVLQWLALEQLFAEKCYRFFDFTEGEGDHKLLFSTHQANCVNLLLLKPTAQIRISLQAHRSLNAFSSSAASFLDRMGLKKGLKKLIRRNAA</sequence>
<dbReference type="EMBL" id="WTVM01000008">
    <property type="protein sequence ID" value="NMG01820.1"/>
    <property type="molecule type" value="Genomic_DNA"/>
</dbReference>
<dbReference type="Gene3D" id="3.40.630.30">
    <property type="match status" value="1"/>
</dbReference>
<dbReference type="RefSeq" id="WP_168986613.1">
    <property type="nucleotide sequence ID" value="NZ_CAWPHM010000319.1"/>
</dbReference>
<dbReference type="Proteomes" id="UP000599523">
    <property type="component" value="Unassembled WGS sequence"/>
</dbReference>
<dbReference type="InterPro" id="IPR016181">
    <property type="entry name" value="Acyl_CoA_acyltransferase"/>
</dbReference>
<dbReference type="InterPro" id="IPR038740">
    <property type="entry name" value="BioF2-like_GNAT_dom"/>
</dbReference>
<gene>
    <name evidence="2" type="ORF">GPA21_02370</name>
</gene>
<evidence type="ECO:0000259" key="1">
    <source>
        <dbReference type="Pfam" id="PF13480"/>
    </source>
</evidence>
<keyword evidence="3" id="KW-1185">Reference proteome</keyword>
<proteinExistence type="predicted"/>
<name>A0A972F6G2_9RHOO</name>
<evidence type="ECO:0000313" key="3">
    <source>
        <dbReference type="Proteomes" id="UP000599523"/>
    </source>
</evidence>
<protein>
    <submittedName>
        <fullName evidence="2">GNAT family N-acetyltransferase</fullName>
    </submittedName>
</protein>